<dbReference type="PROSITE" id="PS51352">
    <property type="entry name" value="THIOREDOXIN_2"/>
    <property type="match status" value="1"/>
</dbReference>
<dbReference type="KEGG" id="cac:CA_C1547"/>
<dbReference type="InterPro" id="IPR017937">
    <property type="entry name" value="Thioredoxin_CS"/>
</dbReference>
<sequence length="105" mass="12024">MIQEINDKSFVNVISNSKKVVVVDFWATWCEPCKMIAPILEEIAGELKESLEIIKINDDKNREAVDKYGISNIPTMLIFKNGELQESLTGFNPKNKLKEVFSKYI</sequence>
<dbReference type="SUPFAM" id="SSF52833">
    <property type="entry name" value="Thioredoxin-like"/>
    <property type="match status" value="1"/>
</dbReference>
<evidence type="ECO:0000313" key="13">
    <source>
        <dbReference type="Proteomes" id="UP000000814"/>
    </source>
</evidence>
<dbReference type="Pfam" id="PF00085">
    <property type="entry name" value="Thioredoxin"/>
    <property type="match status" value="1"/>
</dbReference>
<dbReference type="STRING" id="272562.CA_C1547"/>
<dbReference type="CDD" id="cd02947">
    <property type="entry name" value="TRX_family"/>
    <property type="match status" value="1"/>
</dbReference>
<evidence type="ECO:0000313" key="12">
    <source>
        <dbReference type="EMBL" id="AAK79514.1"/>
    </source>
</evidence>
<feature type="site" description="Contributes to redox potential value" evidence="9">
    <location>
        <position position="31"/>
    </location>
</feature>
<comment type="similarity">
    <text evidence="1 8">Belongs to the thioredoxin family.</text>
</comment>
<dbReference type="Gene3D" id="3.40.30.10">
    <property type="entry name" value="Glutaredoxin"/>
    <property type="match status" value="1"/>
</dbReference>
<evidence type="ECO:0000256" key="8">
    <source>
        <dbReference type="PIRNR" id="PIRNR000077"/>
    </source>
</evidence>
<dbReference type="NCBIfam" id="TIGR01068">
    <property type="entry name" value="thioredoxin"/>
    <property type="match status" value="1"/>
</dbReference>
<dbReference type="HOGENOM" id="CLU_090389_10_2_9"/>
<evidence type="ECO:0000256" key="6">
    <source>
        <dbReference type="ARBA" id="ARBA00023284"/>
    </source>
</evidence>
<feature type="active site" description="Nucleophile" evidence="9">
    <location>
        <position position="30"/>
    </location>
</feature>
<dbReference type="InterPro" id="IPR036249">
    <property type="entry name" value="Thioredoxin-like_sf"/>
</dbReference>
<proteinExistence type="inferred from homology"/>
<evidence type="ECO:0000259" key="11">
    <source>
        <dbReference type="PROSITE" id="PS51352"/>
    </source>
</evidence>
<keyword evidence="4" id="KW-0249">Electron transport</keyword>
<keyword evidence="13" id="KW-1185">Reference proteome</keyword>
<dbReference type="PIR" id="G97090">
    <property type="entry name" value="G97090"/>
</dbReference>
<evidence type="ECO:0000256" key="2">
    <source>
        <dbReference type="ARBA" id="ARBA00020570"/>
    </source>
</evidence>
<feature type="site" description="Deprotonates C-terminal active site Cys" evidence="9">
    <location>
        <position position="24"/>
    </location>
</feature>
<feature type="site" description="Contributes to redox potential value" evidence="9">
    <location>
        <position position="32"/>
    </location>
</feature>
<dbReference type="OrthoDB" id="9790390at2"/>
<dbReference type="eggNOG" id="COG3118">
    <property type="taxonomic scope" value="Bacteria"/>
</dbReference>
<dbReference type="PRINTS" id="PR00421">
    <property type="entry name" value="THIOREDOXIN"/>
</dbReference>
<evidence type="ECO:0000256" key="1">
    <source>
        <dbReference type="ARBA" id="ARBA00008987"/>
    </source>
</evidence>
<dbReference type="GO" id="GO:0015035">
    <property type="term" value="F:protein-disulfide reductase activity"/>
    <property type="evidence" value="ECO:0007669"/>
    <property type="project" value="UniProtKB-UniRule"/>
</dbReference>
<feature type="disulfide bond" description="Redox-active" evidence="10">
    <location>
        <begin position="30"/>
        <end position="33"/>
    </location>
</feature>
<dbReference type="InterPro" id="IPR005746">
    <property type="entry name" value="Thioredoxin"/>
</dbReference>
<dbReference type="PIRSF" id="PIRSF000077">
    <property type="entry name" value="Thioredoxin"/>
    <property type="match status" value="1"/>
</dbReference>
<dbReference type="InterPro" id="IPR013766">
    <property type="entry name" value="Thioredoxin_domain"/>
</dbReference>
<dbReference type="PANTHER" id="PTHR45663:SF11">
    <property type="entry name" value="GEO12009P1"/>
    <property type="match status" value="1"/>
</dbReference>
<organism evidence="12 13">
    <name type="scientific">Clostridium acetobutylicum (strain ATCC 824 / DSM 792 / JCM 1419 / IAM 19013 / LMG 5710 / NBRC 13948 / NRRL B-527 / VKM B-1787 / 2291 / W)</name>
    <dbReference type="NCBI Taxonomy" id="272562"/>
    <lineage>
        <taxon>Bacteria</taxon>
        <taxon>Bacillati</taxon>
        <taxon>Bacillota</taxon>
        <taxon>Clostridia</taxon>
        <taxon>Eubacteriales</taxon>
        <taxon>Clostridiaceae</taxon>
        <taxon>Clostridium</taxon>
    </lineage>
</organism>
<evidence type="ECO:0000256" key="9">
    <source>
        <dbReference type="PIRSR" id="PIRSR000077-1"/>
    </source>
</evidence>
<gene>
    <name evidence="12" type="primary">trxA</name>
    <name evidence="12" type="ordered locus">CA_C1547</name>
</gene>
<feature type="active site" description="Nucleophile" evidence="9">
    <location>
        <position position="33"/>
    </location>
</feature>
<dbReference type="EMBL" id="AE001437">
    <property type="protein sequence ID" value="AAK79514.1"/>
    <property type="molecule type" value="Genomic_DNA"/>
</dbReference>
<dbReference type="GO" id="GO:0005737">
    <property type="term" value="C:cytoplasm"/>
    <property type="evidence" value="ECO:0007669"/>
    <property type="project" value="TreeGrafter"/>
</dbReference>
<feature type="domain" description="Thioredoxin" evidence="11">
    <location>
        <begin position="1"/>
        <end position="105"/>
    </location>
</feature>
<evidence type="ECO:0000256" key="4">
    <source>
        <dbReference type="ARBA" id="ARBA00022982"/>
    </source>
</evidence>
<dbReference type="FunFam" id="3.40.30.10:FF:000001">
    <property type="entry name" value="Thioredoxin"/>
    <property type="match status" value="1"/>
</dbReference>
<keyword evidence="3" id="KW-0813">Transport</keyword>
<keyword evidence="6 10" id="KW-0676">Redox-active center</keyword>
<evidence type="ECO:0000256" key="3">
    <source>
        <dbReference type="ARBA" id="ARBA00022448"/>
    </source>
</evidence>
<name>Q97IU3_CLOAB</name>
<evidence type="ECO:0000256" key="10">
    <source>
        <dbReference type="PIRSR" id="PIRSR000077-4"/>
    </source>
</evidence>
<dbReference type="GeneID" id="44998046"/>
<protein>
    <recommendedName>
        <fullName evidence="2 7">Thioredoxin</fullName>
    </recommendedName>
</protein>
<evidence type="ECO:0000256" key="5">
    <source>
        <dbReference type="ARBA" id="ARBA00023157"/>
    </source>
</evidence>
<keyword evidence="5 10" id="KW-1015">Disulfide bond</keyword>
<dbReference type="PROSITE" id="PS00194">
    <property type="entry name" value="THIOREDOXIN_1"/>
    <property type="match status" value="1"/>
</dbReference>
<dbReference type="RefSeq" id="WP_010964855.1">
    <property type="nucleotide sequence ID" value="NC_003030.1"/>
</dbReference>
<evidence type="ECO:0000256" key="7">
    <source>
        <dbReference type="NCBIfam" id="TIGR01068"/>
    </source>
</evidence>
<reference evidence="12 13" key="1">
    <citation type="journal article" date="2001" name="J. Bacteriol.">
        <title>Genome sequence and comparative analysis of the solvent-producing bacterium Clostridium acetobutylicum.</title>
        <authorList>
            <person name="Nolling J."/>
            <person name="Breton G."/>
            <person name="Omelchenko M.V."/>
            <person name="Makarova K.S."/>
            <person name="Zeng Q."/>
            <person name="Gibson R."/>
            <person name="Lee H.M."/>
            <person name="Dubois J."/>
            <person name="Qiu D."/>
            <person name="Hitti J."/>
            <person name="Wolf Y.I."/>
            <person name="Tatusov R.L."/>
            <person name="Sabathe F."/>
            <person name="Doucette-Stamm L."/>
            <person name="Soucaille P."/>
            <person name="Daly M.J."/>
            <person name="Bennett G.N."/>
            <person name="Koonin E.V."/>
            <person name="Smith D.R."/>
        </authorList>
    </citation>
    <scope>NUCLEOTIDE SEQUENCE [LARGE SCALE GENOMIC DNA]</scope>
    <source>
        <strain evidence="13">ATCC 824 / DSM 792 / JCM 1419 / LMG 5710 / VKM B-1787</strain>
    </source>
</reference>
<dbReference type="Proteomes" id="UP000000814">
    <property type="component" value="Chromosome"/>
</dbReference>
<accession>Q97IU3</accession>
<dbReference type="PANTHER" id="PTHR45663">
    <property type="entry name" value="GEO12009P1"/>
    <property type="match status" value="1"/>
</dbReference>
<dbReference type="AlphaFoldDB" id="Q97IU3"/>
<dbReference type="PATRIC" id="fig|272562.8.peg.1749"/>